<organism evidence="1">
    <name type="scientific">marine metagenome</name>
    <dbReference type="NCBI Taxonomy" id="408172"/>
    <lineage>
        <taxon>unclassified sequences</taxon>
        <taxon>metagenomes</taxon>
        <taxon>ecological metagenomes</taxon>
    </lineage>
</organism>
<protein>
    <submittedName>
        <fullName evidence="1">Uncharacterized protein</fullName>
    </submittedName>
</protein>
<reference evidence="1" key="1">
    <citation type="submission" date="2018-05" db="EMBL/GenBank/DDBJ databases">
        <authorList>
            <person name="Lanie J.A."/>
            <person name="Ng W.-L."/>
            <person name="Kazmierczak K.M."/>
            <person name="Andrzejewski T.M."/>
            <person name="Davidsen T.M."/>
            <person name="Wayne K.J."/>
            <person name="Tettelin H."/>
            <person name="Glass J.I."/>
            <person name="Rusch D."/>
            <person name="Podicherti R."/>
            <person name="Tsui H.-C.T."/>
            <person name="Winkler M.E."/>
        </authorList>
    </citation>
    <scope>NUCLEOTIDE SEQUENCE</scope>
</reference>
<dbReference type="EMBL" id="UINC01081922">
    <property type="protein sequence ID" value="SVC26215.1"/>
    <property type="molecule type" value="Genomic_DNA"/>
</dbReference>
<accession>A0A382KRM9</accession>
<proteinExistence type="predicted"/>
<dbReference type="AlphaFoldDB" id="A0A382KRM9"/>
<name>A0A382KRM9_9ZZZZ</name>
<sequence>MAKQSVVNPSRCKKFLPGHGTHWGPVLKTHPNTPRVRVLVYDLDEEGWFTISRGDWSERWWHHDIEVLERFGFERSGAMLVKGTGYILKHGQQPELVNGVRWIHAAAEATTCL</sequence>
<evidence type="ECO:0000313" key="1">
    <source>
        <dbReference type="EMBL" id="SVC26215.1"/>
    </source>
</evidence>
<gene>
    <name evidence="1" type="ORF">METZ01_LOCUS279069</name>
</gene>